<name>A0ABQ7LIN5_BRACM</name>
<organism evidence="1 2">
    <name type="scientific">Brassica rapa subsp. trilocularis</name>
    <dbReference type="NCBI Taxonomy" id="1813537"/>
    <lineage>
        <taxon>Eukaryota</taxon>
        <taxon>Viridiplantae</taxon>
        <taxon>Streptophyta</taxon>
        <taxon>Embryophyta</taxon>
        <taxon>Tracheophyta</taxon>
        <taxon>Spermatophyta</taxon>
        <taxon>Magnoliopsida</taxon>
        <taxon>eudicotyledons</taxon>
        <taxon>Gunneridae</taxon>
        <taxon>Pentapetalae</taxon>
        <taxon>rosids</taxon>
        <taxon>malvids</taxon>
        <taxon>Brassicales</taxon>
        <taxon>Brassicaceae</taxon>
        <taxon>Brassiceae</taxon>
        <taxon>Brassica</taxon>
    </lineage>
</organism>
<gene>
    <name evidence="1" type="primary">A09g517520.1_BraROA</name>
    <name evidence="1" type="ORF">IGI04_037877</name>
</gene>
<dbReference type="EMBL" id="JADBGQ010000008">
    <property type="protein sequence ID" value="KAG5386407.1"/>
    <property type="molecule type" value="Genomic_DNA"/>
</dbReference>
<reference evidence="1 2" key="1">
    <citation type="submission" date="2021-03" db="EMBL/GenBank/DDBJ databases">
        <authorList>
            <person name="King G.J."/>
            <person name="Bancroft I."/>
            <person name="Baten A."/>
            <person name="Bloomfield J."/>
            <person name="Borpatragohain P."/>
            <person name="He Z."/>
            <person name="Irish N."/>
            <person name="Irwin J."/>
            <person name="Liu K."/>
            <person name="Mauleon R.P."/>
            <person name="Moore J."/>
            <person name="Morris R."/>
            <person name="Ostergaard L."/>
            <person name="Wang B."/>
            <person name="Wells R."/>
        </authorList>
    </citation>
    <scope>NUCLEOTIDE SEQUENCE [LARGE SCALE GENOMIC DNA]</scope>
    <source>
        <strain evidence="1">R-o-18</strain>
        <tissue evidence="1">Leaf</tissue>
    </source>
</reference>
<dbReference type="Proteomes" id="UP000823674">
    <property type="component" value="Chromosome A09"/>
</dbReference>
<accession>A0ABQ7LIN5</accession>
<evidence type="ECO:0000313" key="2">
    <source>
        <dbReference type="Proteomes" id="UP000823674"/>
    </source>
</evidence>
<keyword evidence="2" id="KW-1185">Reference proteome</keyword>
<comment type="caution">
    <text evidence="1">The sequence shown here is derived from an EMBL/GenBank/DDBJ whole genome shotgun (WGS) entry which is preliminary data.</text>
</comment>
<evidence type="ECO:0000313" key="1">
    <source>
        <dbReference type="EMBL" id="KAG5386407.1"/>
    </source>
</evidence>
<sequence length="210" mass="23368">MAMNRVLLYKVSLLMNKDLPCYSRLNGTAFPLIRRDSGFSPQSVSKATVTEKVICTDVTGHRRGPLINYQVHHNTTSSGTDEGSSSAPTLYGWFKKIESFTLSELCTHGLTASPDSSKALTLQTDGAISHVPSANANCNVYSQLFNAMHIKTTMQLVLLAEWWQPRNPRISTSPMTPRHCWQHPNLPFESLPVQLLIKASKHQSLTVPYI</sequence>
<protein>
    <submittedName>
        <fullName evidence="1">Uncharacterized protein</fullName>
    </submittedName>
</protein>
<proteinExistence type="predicted"/>